<feature type="compositionally biased region" description="Pro residues" evidence="1">
    <location>
        <begin position="251"/>
        <end position="265"/>
    </location>
</feature>
<feature type="region of interest" description="Disordered" evidence="1">
    <location>
        <begin position="387"/>
        <end position="422"/>
    </location>
</feature>
<feature type="compositionally biased region" description="Polar residues" evidence="1">
    <location>
        <begin position="76"/>
        <end position="90"/>
    </location>
</feature>
<reference evidence="4" key="1">
    <citation type="submission" date="2022-11" db="UniProtKB">
        <authorList>
            <consortium name="WormBaseParasite"/>
        </authorList>
    </citation>
    <scope>IDENTIFICATION</scope>
</reference>
<dbReference type="InterPro" id="IPR018379">
    <property type="entry name" value="BEN_domain"/>
</dbReference>
<feature type="compositionally biased region" description="Basic and acidic residues" evidence="1">
    <location>
        <begin position="96"/>
        <end position="110"/>
    </location>
</feature>
<feature type="region of interest" description="Disordered" evidence="1">
    <location>
        <begin position="67"/>
        <end position="116"/>
    </location>
</feature>
<evidence type="ECO:0000259" key="2">
    <source>
        <dbReference type="PROSITE" id="PS51457"/>
    </source>
</evidence>
<protein>
    <submittedName>
        <fullName evidence="4">BEN domain-containing protein</fullName>
    </submittedName>
</protein>
<keyword evidence="3" id="KW-1185">Reference proteome</keyword>
<evidence type="ECO:0000313" key="4">
    <source>
        <dbReference type="WBParaSite" id="PDA_v2.g10003.t1"/>
    </source>
</evidence>
<feature type="compositionally biased region" description="Polar residues" evidence="1">
    <location>
        <begin position="387"/>
        <end position="396"/>
    </location>
</feature>
<evidence type="ECO:0000256" key="1">
    <source>
        <dbReference type="SAM" id="MobiDB-lite"/>
    </source>
</evidence>
<dbReference type="AlphaFoldDB" id="A0A914NX15"/>
<feature type="compositionally biased region" description="Low complexity" evidence="1">
    <location>
        <begin position="194"/>
        <end position="239"/>
    </location>
</feature>
<accession>A0A914NX15</accession>
<organism evidence="3 4">
    <name type="scientific">Panagrolaimus davidi</name>
    <dbReference type="NCBI Taxonomy" id="227884"/>
    <lineage>
        <taxon>Eukaryota</taxon>
        <taxon>Metazoa</taxon>
        <taxon>Ecdysozoa</taxon>
        <taxon>Nematoda</taxon>
        <taxon>Chromadorea</taxon>
        <taxon>Rhabditida</taxon>
        <taxon>Tylenchina</taxon>
        <taxon>Panagrolaimomorpha</taxon>
        <taxon>Panagrolaimoidea</taxon>
        <taxon>Panagrolaimidae</taxon>
        <taxon>Panagrolaimus</taxon>
    </lineage>
</organism>
<feature type="domain" description="BEN" evidence="2">
    <location>
        <begin position="274"/>
        <end position="364"/>
    </location>
</feature>
<dbReference type="Proteomes" id="UP000887578">
    <property type="component" value="Unplaced"/>
</dbReference>
<dbReference type="SUPFAM" id="SSF81995">
    <property type="entry name" value="beta-sandwich domain of Sec23/24"/>
    <property type="match status" value="1"/>
</dbReference>
<proteinExistence type="predicted"/>
<feature type="compositionally biased region" description="Polar residues" evidence="1">
    <location>
        <begin position="160"/>
        <end position="169"/>
    </location>
</feature>
<dbReference type="PROSITE" id="PS51457">
    <property type="entry name" value="BEN"/>
    <property type="match status" value="1"/>
</dbReference>
<dbReference type="WBParaSite" id="PDA_v2.g10003.t1">
    <property type="protein sequence ID" value="PDA_v2.g10003.t1"/>
    <property type="gene ID" value="PDA_v2.g10003"/>
</dbReference>
<name>A0A914NX15_9BILA</name>
<dbReference type="GO" id="GO:0003677">
    <property type="term" value="F:DNA binding"/>
    <property type="evidence" value="ECO:0007669"/>
    <property type="project" value="InterPro"/>
</dbReference>
<sequence length="422" mass="48077">MTRFTHCVLYFCETKHFSVLDRRTINEKVSIGKTVFIEFPVRKEPFEAIIKSICESKDEAEKKAKLFSEGGDDLNGTESLQNEENRSCSWSPEPPPIKDEQNDPKDKRMNENNINNNNYVTSDLFCDVMNRVVEVLQGIQKNSDKNLKECIKEMTKINQNLSGASNGNVNDGGPENDEIDESSQDKDEATTFVTTASQTSSGTTTAPKQLQQQPQKQPQTANISQQQQPQQSKLPSRPQTNIGNGRIATGWPPPPPPPPMLPPQVPADEDHTGPSWEFVSREKVDEVFEDCENYKIFARKISYAIFDSDEQKLKMNERNKKKVSELRKIIKLKYPSERREFDDMIWRNCKNAVNNTTYNEAKRRKRHSALMLGTEATAQNFLSSSNYVSMDTTPPSKKQFDVPGLQESSQYFKAEPRSEMDL</sequence>
<feature type="region of interest" description="Disordered" evidence="1">
    <location>
        <begin position="160"/>
        <end position="273"/>
    </location>
</feature>
<evidence type="ECO:0000313" key="3">
    <source>
        <dbReference type="Proteomes" id="UP000887578"/>
    </source>
</evidence>